<dbReference type="InterPro" id="IPR024524">
    <property type="entry name" value="DUF3800"/>
</dbReference>
<evidence type="ECO:0000313" key="1">
    <source>
        <dbReference type="EMBL" id="PAT35415.1"/>
    </source>
</evidence>
<dbReference type="EMBL" id="NTBI01000002">
    <property type="protein sequence ID" value="PAX17939.1"/>
    <property type="molecule type" value="Genomic_DNA"/>
</dbReference>
<evidence type="ECO:0008006" key="5">
    <source>
        <dbReference type="Google" id="ProtNLM"/>
    </source>
</evidence>
<dbReference type="EMBL" id="NSJF01000002">
    <property type="protein sequence ID" value="PAT35415.1"/>
    <property type="molecule type" value="Genomic_DNA"/>
</dbReference>
<accession>A0A2A2T7R0</accession>
<evidence type="ECO:0000313" key="3">
    <source>
        <dbReference type="Proteomes" id="UP000217780"/>
    </source>
</evidence>
<dbReference type="RefSeq" id="WP_095542687.1">
    <property type="nucleotide sequence ID" value="NZ_CP154474.1"/>
</dbReference>
<reference evidence="3 4" key="1">
    <citation type="submission" date="2017-08" db="EMBL/GenBank/DDBJ databases">
        <title>WGS of Clinical strains of the CDC Group NO-1 linked to zoonotic infections in humans.</title>
        <authorList>
            <person name="Bernier A.-M."/>
            <person name="Bernard K."/>
        </authorList>
    </citation>
    <scope>NUCLEOTIDE SEQUENCE [LARGE SCALE GENOMIC DNA]</scope>
    <source>
        <strain evidence="1 4">NML03-0146</strain>
        <strain evidence="2 3">NML91-0035</strain>
    </source>
</reference>
<protein>
    <recommendedName>
        <fullName evidence="5">DUF3800 domain-containing protein</fullName>
    </recommendedName>
</protein>
<accession>A0A2A2AA83</accession>
<proteinExistence type="predicted"/>
<gene>
    <name evidence="1" type="ORF">CK620_06020</name>
    <name evidence="2" type="ORF">CLI92_03765</name>
</gene>
<sequence length="237" mass="27753">MWLAYFDENKFDLSTGRDSFWIGGIYVSEEALPELEKRLRQIQTDIFGSSVLSAKTELHGKELFHGKGNLRRHSLPERLKVFNAVADALVELALPLQLIRIDVAKHRKRYTTPEPEYRLGLMLILERYSEFLEQQEARGLVFCDYEADEITQAVMDFSAYKQAGSTKYWFGRSLEPIHDTIYFTYSHHSRFLQAADLMVYLAARFDHQNMPPAKWHEAQAWAIWQKIKASVRIQHWP</sequence>
<dbReference type="Pfam" id="PF12686">
    <property type="entry name" value="DUF3800"/>
    <property type="match status" value="1"/>
</dbReference>
<evidence type="ECO:0000313" key="4">
    <source>
        <dbReference type="Proteomes" id="UP000217999"/>
    </source>
</evidence>
<dbReference type="Proteomes" id="UP000217780">
    <property type="component" value="Unassembled WGS sequence"/>
</dbReference>
<name>A0A2A2AA83_9BURK</name>
<dbReference type="Proteomes" id="UP000217999">
    <property type="component" value="Unassembled WGS sequence"/>
</dbReference>
<comment type="caution">
    <text evidence="1">The sequence shown here is derived from an EMBL/GenBank/DDBJ whole genome shotgun (WGS) entry which is preliminary data.</text>
</comment>
<evidence type="ECO:0000313" key="2">
    <source>
        <dbReference type="EMBL" id="PAX17939.1"/>
    </source>
</evidence>
<dbReference type="GeneID" id="93873635"/>
<dbReference type="AlphaFoldDB" id="A0A2A2AA83"/>
<organism evidence="1 4">
    <name type="scientific">Vandammella animalimorsus</name>
    <dbReference type="NCBI Taxonomy" id="2029117"/>
    <lineage>
        <taxon>Bacteria</taxon>
        <taxon>Pseudomonadati</taxon>
        <taxon>Pseudomonadota</taxon>
        <taxon>Betaproteobacteria</taxon>
        <taxon>Burkholderiales</taxon>
        <taxon>Comamonadaceae</taxon>
        <taxon>Vandammella</taxon>
    </lineage>
</organism>